<dbReference type="InterPro" id="IPR003702">
    <property type="entry name" value="ActCoA_hydro_N"/>
</dbReference>
<proteinExistence type="inferred from homology"/>
<comment type="catalytic activity">
    <reaction evidence="2">
        <text>butanoate + acetyl-CoA = butanoyl-CoA + acetate</text>
        <dbReference type="Rhea" id="RHEA:30071"/>
        <dbReference type="ChEBI" id="CHEBI:17968"/>
        <dbReference type="ChEBI" id="CHEBI:30089"/>
        <dbReference type="ChEBI" id="CHEBI:57288"/>
        <dbReference type="ChEBI" id="CHEBI:57371"/>
    </reaction>
</comment>
<comment type="similarity">
    <text evidence="2">Belongs to the acetyl-CoA hydrolase/transferase family. Butyryl-CoA CoA-transferase subfamily.</text>
</comment>
<keyword evidence="2" id="KW-0443">Lipid metabolism</keyword>
<accession>A0A9D1RXA3</accession>
<evidence type="ECO:0000259" key="3">
    <source>
        <dbReference type="Pfam" id="PF02550"/>
    </source>
</evidence>
<evidence type="ECO:0000259" key="4">
    <source>
        <dbReference type="Pfam" id="PF13336"/>
    </source>
</evidence>
<dbReference type="Pfam" id="PF02550">
    <property type="entry name" value="AcetylCoA_hydro"/>
    <property type="match status" value="1"/>
</dbReference>
<dbReference type="GO" id="GO:0008775">
    <property type="term" value="F:acetate CoA-transferase activity"/>
    <property type="evidence" value="ECO:0007669"/>
    <property type="project" value="InterPro"/>
</dbReference>
<sequence>MDYQALYQSKLTTAEEAAKAVQSGDWVDYGWCTNTPEALDQALAARYEELTDVKVRGGILFHKPAIMSVPDVAEHFTWNSWHMSGVERKMIAEGATFYSPIRYSELPRYYRENAAPIHVAFFQVAPMDAHGWFNFGPSASHLCAMLERAELVFVEVNQNMPRCLGGTETGIHISQVTGIVEGNNPTIGQLGGGGEPSEVDKAVASLIVDQIPNGACLQLGIGGMPNAVGSMIAQSDLKDLGVHTEMYVDAFVDIARAGKITGAHKAIDKGRQVYAFAAGTQKLYDYLNDNPECMSAPVDYTNDARTVAMLDNFISINNAVELDLFGQVASEAAGTRHISGAGGQLDFVMGAYLSKGGKSFICCSSSFKAKDGTLKSRIRPTLAEGSIITDTRANTHYLVTEYGMANMKGASTWERAERIIAIAHPDFRDELIAEAEKLHIWRKSNKR</sequence>
<dbReference type="EMBL" id="DXGA01000162">
    <property type="protein sequence ID" value="HIW94402.1"/>
    <property type="molecule type" value="Genomic_DNA"/>
</dbReference>
<evidence type="ECO:0000256" key="2">
    <source>
        <dbReference type="HAMAP-Rule" id="MF_03227"/>
    </source>
</evidence>
<gene>
    <name evidence="5" type="ORF">H9868_07675</name>
</gene>
<dbReference type="InterPro" id="IPR038460">
    <property type="entry name" value="AcetylCoA_hyd_C_sf"/>
</dbReference>
<dbReference type="GO" id="GO:0006083">
    <property type="term" value="P:acetate metabolic process"/>
    <property type="evidence" value="ECO:0007669"/>
    <property type="project" value="InterPro"/>
</dbReference>
<dbReference type="Pfam" id="PF13336">
    <property type="entry name" value="AcetylCoA_hyd_C"/>
    <property type="match status" value="1"/>
</dbReference>
<evidence type="ECO:0000313" key="5">
    <source>
        <dbReference type="EMBL" id="HIW94402.1"/>
    </source>
</evidence>
<dbReference type="InterPro" id="IPR037171">
    <property type="entry name" value="NagB/RpiA_transferase-like"/>
</dbReference>
<dbReference type="Gene3D" id="3.40.1080.10">
    <property type="entry name" value="Glutaconate Coenzyme A-transferase"/>
    <property type="match status" value="1"/>
</dbReference>
<dbReference type="Proteomes" id="UP000824192">
    <property type="component" value="Unassembled WGS sequence"/>
</dbReference>
<dbReference type="EC" id="2.8.3.-" evidence="2"/>
<reference evidence="5" key="1">
    <citation type="journal article" date="2021" name="PeerJ">
        <title>Extensive microbial diversity within the chicken gut microbiome revealed by metagenomics and culture.</title>
        <authorList>
            <person name="Gilroy R."/>
            <person name="Ravi A."/>
            <person name="Getino M."/>
            <person name="Pursley I."/>
            <person name="Horton D.L."/>
            <person name="Alikhan N.F."/>
            <person name="Baker D."/>
            <person name="Gharbi K."/>
            <person name="Hall N."/>
            <person name="Watson M."/>
            <person name="Adriaenssens E.M."/>
            <person name="Foster-Nyarko E."/>
            <person name="Jarju S."/>
            <person name="Secka A."/>
            <person name="Antonio M."/>
            <person name="Oren A."/>
            <person name="Chaudhuri R.R."/>
            <person name="La Ragione R."/>
            <person name="Hildebrand F."/>
            <person name="Pallen M.J."/>
        </authorList>
    </citation>
    <scope>NUCLEOTIDE SEQUENCE</scope>
    <source>
        <strain evidence="5">ChiGjej6B6-1540</strain>
    </source>
</reference>
<evidence type="ECO:0000256" key="1">
    <source>
        <dbReference type="ARBA" id="ARBA00022679"/>
    </source>
</evidence>
<dbReference type="InterPro" id="IPR026888">
    <property type="entry name" value="AcetylCoA_hyd_C"/>
</dbReference>
<protein>
    <recommendedName>
        <fullName evidence="2">Butyryl-CoA:acetate CoA-transferase</fullName>
        <shortName evidence="2">Butyryl-CoA CoA-transferase</shortName>
        <ecNumber evidence="2">2.8.3.-</ecNumber>
    </recommendedName>
</protein>
<comment type="function">
    <text evidence="2">Coenzyme A-transferase that converts butyryl-CoA to butyrate.</text>
</comment>
<feature type="domain" description="Acetyl-CoA hydrolase/transferase N-terminal" evidence="3">
    <location>
        <begin position="3"/>
        <end position="183"/>
    </location>
</feature>
<dbReference type="Gene3D" id="3.30.750.70">
    <property type="entry name" value="4-hydroxybutyrate coenzyme like domains"/>
    <property type="match status" value="1"/>
</dbReference>
<comment type="caution">
    <text evidence="5">The sequence shown here is derived from an EMBL/GenBank/DDBJ whole genome shotgun (WGS) entry which is preliminary data.</text>
</comment>
<name>A0A9D1RXA3_9FIRM</name>
<feature type="domain" description="Acetyl-CoA hydrolase/transferase C-terminal" evidence="4">
    <location>
        <begin position="279"/>
        <end position="435"/>
    </location>
</feature>
<dbReference type="AlphaFoldDB" id="A0A9D1RXA3"/>
<dbReference type="InterPro" id="IPR023990">
    <property type="entry name" value="Butryl-CoA_acetate_CoA_Tfrase"/>
</dbReference>
<dbReference type="Gene3D" id="3.40.1080.20">
    <property type="entry name" value="Acetyl-CoA hydrolase/transferase C-terminal domain"/>
    <property type="match status" value="1"/>
</dbReference>
<keyword evidence="2" id="KW-0276">Fatty acid metabolism</keyword>
<feature type="binding site" evidence="2">
    <location>
        <begin position="220"/>
        <end position="224"/>
    </location>
    <ligand>
        <name>CoA</name>
        <dbReference type="ChEBI" id="CHEBI:57287"/>
    </ligand>
</feature>
<dbReference type="PANTHER" id="PTHR21432:SF20">
    <property type="entry name" value="ACETYL-COA HYDROLASE"/>
    <property type="match status" value="1"/>
</dbReference>
<evidence type="ECO:0000313" key="6">
    <source>
        <dbReference type="Proteomes" id="UP000824192"/>
    </source>
</evidence>
<dbReference type="PANTHER" id="PTHR21432">
    <property type="entry name" value="ACETYL-COA HYDROLASE-RELATED"/>
    <property type="match status" value="1"/>
</dbReference>
<organism evidence="5 6">
    <name type="scientific">Candidatus Flavonifractor merdipullorum</name>
    <dbReference type="NCBI Taxonomy" id="2838590"/>
    <lineage>
        <taxon>Bacteria</taxon>
        <taxon>Bacillati</taxon>
        <taxon>Bacillota</taxon>
        <taxon>Clostridia</taxon>
        <taxon>Eubacteriales</taxon>
        <taxon>Oscillospiraceae</taxon>
        <taxon>Flavonifractor</taxon>
    </lineage>
</organism>
<dbReference type="HAMAP" id="MF_03227">
    <property type="entry name" value="But_acet_CoA_trans"/>
    <property type="match status" value="1"/>
</dbReference>
<keyword evidence="1 2" id="KW-0808">Transferase</keyword>
<reference evidence="5" key="2">
    <citation type="submission" date="2021-04" db="EMBL/GenBank/DDBJ databases">
        <authorList>
            <person name="Gilroy R."/>
        </authorList>
    </citation>
    <scope>NUCLEOTIDE SEQUENCE</scope>
    <source>
        <strain evidence="5">ChiGjej6B6-1540</strain>
    </source>
</reference>
<dbReference type="SUPFAM" id="SSF100950">
    <property type="entry name" value="NagB/RpiA/CoA transferase-like"/>
    <property type="match status" value="2"/>
</dbReference>
<feature type="binding site" evidence="2">
    <location>
        <position position="320"/>
    </location>
    <ligand>
        <name>CoA</name>
        <dbReference type="ChEBI" id="CHEBI:57287"/>
    </ligand>
</feature>
<dbReference type="GO" id="GO:0046358">
    <property type="term" value="P:butyrate biosynthetic process"/>
    <property type="evidence" value="ECO:0007669"/>
    <property type="project" value="UniProtKB-UniRule"/>
</dbReference>
<dbReference type="GO" id="GO:0006084">
    <property type="term" value="P:acetyl-CoA metabolic process"/>
    <property type="evidence" value="ECO:0007669"/>
    <property type="project" value="UniProtKB-UniRule"/>
</dbReference>
<dbReference type="NCBIfam" id="TIGR03948">
    <property type="entry name" value="butyr_acet_CoA"/>
    <property type="match status" value="1"/>
</dbReference>
<dbReference type="InterPro" id="IPR046433">
    <property type="entry name" value="ActCoA_hydro"/>
</dbReference>
<feature type="binding site" evidence="2">
    <location>
        <position position="343"/>
    </location>
    <ligand>
        <name>CoA</name>
        <dbReference type="ChEBI" id="CHEBI:57287"/>
    </ligand>
</feature>
<dbReference type="HAMAP" id="MF_03228">
    <property type="entry name" value="But_CoA_trans"/>
    <property type="match status" value="1"/>
</dbReference>
<comment type="pathway">
    <text evidence="2">Lipid metabolism; butanoate metabolism.</text>
</comment>
<feature type="active site" description="5-glutamyl coenzyme A thioester intermediate" evidence="2">
    <location>
        <position position="245"/>
    </location>
</feature>